<feature type="compositionally biased region" description="Basic and acidic residues" evidence="1">
    <location>
        <begin position="40"/>
        <end position="50"/>
    </location>
</feature>
<protein>
    <submittedName>
        <fullName evidence="2">Uncharacterized protein</fullName>
    </submittedName>
</protein>
<name>A0A9Q8T8D5_9PEZI</name>
<sequence>MVYRLHLTWKQMRLCIRDLLSVILFPEHRHVIRQSFELRHSRDTGTKHPSNEGPRQPRLTQCSTIENLDTSKISMIQYAKVYLANFWFGAIDYFSEEDFSDDKSTPNIPPPSRAPNFAGPKLNREPSVEETAAGAAASSCPLGTTLRPRFSKTAAVPSLDDFHKALLLVLACVSSHSLKEVTRPQVEMSPIMYKAGCSLSEMPPKNHKNKRVHPPGGELGATSLAHMLGLEHGTSSPSPIRLFVDFNHSTNQPMEGADDEVSGGNLEGAITTIKVVPSA</sequence>
<dbReference type="AlphaFoldDB" id="A0A9Q8T8D5"/>
<dbReference type="GeneID" id="73350661"/>
<organism evidence="2 3">
    <name type="scientific">Colletotrichum lupini</name>
    <dbReference type="NCBI Taxonomy" id="145971"/>
    <lineage>
        <taxon>Eukaryota</taxon>
        <taxon>Fungi</taxon>
        <taxon>Dikarya</taxon>
        <taxon>Ascomycota</taxon>
        <taxon>Pezizomycotina</taxon>
        <taxon>Sordariomycetes</taxon>
        <taxon>Hypocreomycetidae</taxon>
        <taxon>Glomerellales</taxon>
        <taxon>Glomerellaceae</taxon>
        <taxon>Colletotrichum</taxon>
        <taxon>Colletotrichum acutatum species complex</taxon>
    </lineage>
</organism>
<feature type="region of interest" description="Disordered" evidence="1">
    <location>
        <begin position="40"/>
        <end position="59"/>
    </location>
</feature>
<dbReference type="KEGG" id="clup:CLUP02_16733"/>
<evidence type="ECO:0000256" key="1">
    <source>
        <dbReference type="SAM" id="MobiDB-lite"/>
    </source>
</evidence>
<gene>
    <name evidence="2" type="ORF">CLUP02_16733</name>
</gene>
<dbReference type="EMBL" id="CP019481">
    <property type="protein sequence ID" value="UQC91199.1"/>
    <property type="molecule type" value="Genomic_DNA"/>
</dbReference>
<feature type="region of interest" description="Disordered" evidence="1">
    <location>
        <begin position="101"/>
        <end position="120"/>
    </location>
</feature>
<dbReference type="Proteomes" id="UP000830671">
    <property type="component" value="Chromosome 9"/>
</dbReference>
<reference evidence="2" key="1">
    <citation type="journal article" date="2021" name="Mol. Plant Microbe Interact.">
        <title>Complete Genome Sequence of the Plant-Pathogenic Fungus Colletotrichum lupini.</title>
        <authorList>
            <person name="Baroncelli R."/>
            <person name="Pensec F."/>
            <person name="Da Lio D."/>
            <person name="Boufleur T."/>
            <person name="Vicente I."/>
            <person name="Sarrocco S."/>
            <person name="Picot A."/>
            <person name="Baraldi E."/>
            <person name="Sukno S."/>
            <person name="Thon M."/>
            <person name="Le Floch G."/>
        </authorList>
    </citation>
    <scope>NUCLEOTIDE SEQUENCE</scope>
    <source>
        <strain evidence="2">IMI 504893</strain>
    </source>
</reference>
<dbReference type="RefSeq" id="XP_049152798.1">
    <property type="nucleotide sequence ID" value="XM_049295651.1"/>
</dbReference>
<evidence type="ECO:0000313" key="2">
    <source>
        <dbReference type="EMBL" id="UQC91199.1"/>
    </source>
</evidence>
<evidence type="ECO:0000313" key="3">
    <source>
        <dbReference type="Proteomes" id="UP000830671"/>
    </source>
</evidence>
<keyword evidence="3" id="KW-1185">Reference proteome</keyword>
<proteinExistence type="predicted"/>
<accession>A0A9Q8T8D5</accession>